<accession>A0A0V0ZMT5</accession>
<gene>
    <name evidence="1" type="primary">Mphosph6</name>
    <name evidence="1" type="ORF">T12_13138</name>
</gene>
<organism evidence="1 2">
    <name type="scientific">Trichinella patagoniensis</name>
    <dbReference type="NCBI Taxonomy" id="990121"/>
    <lineage>
        <taxon>Eukaryota</taxon>
        <taxon>Metazoa</taxon>
        <taxon>Ecdysozoa</taxon>
        <taxon>Nematoda</taxon>
        <taxon>Enoplea</taxon>
        <taxon>Dorylaimia</taxon>
        <taxon>Trichinellida</taxon>
        <taxon>Trichinellidae</taxon>
        <taxon>Trichinella</taxon>
    </lineage>
</organism>
<dbReference type="AlphaFoldDB" id="A0A0V0ZMT5"/>
<keyword evidence="2" id="KW-1185">Reference proteome</keyword>
<comment type="caution">
    <text evidence="1">The sequence shown here is derived from an EMBL/GenBank/DDBJ whole genome shotgun (WGS) entry which is preliminary data.</text>
</comment>
<proteinExistence type="predicted"/>
<dbReference type="Pfam" id="PF10175">
    <property type="entry name" value="MPP6"/>
    <property type="match status" value="1"/>
</dbReference>
<sequence length="127" mass="14731">MSLSNICLSLKFMRPTKVRLEQERGEANNKTEISVARQSFAEVEDLSNSRFSFQSYNPKVKKYDSGENCEKVQLEDPDEVDVTWQEAAKYLSSAGRTISRKFTTKKEKEKELKHQDTVNEGFIRPQF</sequence>
<protein>
    <submittedName>
        <fullName evidence="1">M-phase phosphoprotein 6</fullName>
    </submittedName>
</protein>
<evidence type="ECO:0000313" key="2">
    <source>
        <dbReference type="Proteomes" id="UP000054783"/>
    </source>
</evidence>
<dbReference type="EMBL" id="JYDQ01000136">
    <property type="protein sequence ID" value="KRY13564.1"/>
    <property type="molecule type" value="Genomic_DNA"/>
</dbReference>
<name>A0A0V0ZMT5_9BILA</name>
<reference evidence="1 2" key="1">
    <citation type="submission" date="2015-01" db="EMBL/GenBank/DDBJ databases">
        <title>Evolution of Trichinella species and genotypes.</title>
        <authorList>
            <person name="Korhonen P.K."/>
            <person name="Edoardo P."/>
            <person name="Giuseppe L.R."/>
            <person name="Gasser R.B."/>
        </authorList>
    </citation>
    <scope>NUCLEOTIDE SEQUENCE [LARGE SCALE GENOMIC DNA]</scope>
    <source>
        <strain evidence="1">ISS2496</strain>
    </source>
</reference>
<dbReference type="Proteomes" id="UP000054783">
    <property type="component" value="Unassembled WGS sequence"/>
</dbReference>
<evidence type="ECO:0000313" key="1">
    <source>
        <dbReference type="EMBL" id="KRY13564.1"/>
    </source>
</evidence>